<feature type="domain" description="Siroheme decarboxylase NirL-like HTH" evidence="7">
    <location>
        <begin position="17"/>
        <end position="58"/>
    </location>
</feature>
<dbReference type="EC" id="4.1.1.111" evidence="4"/>
<evidence type="ECO:0000259" key="7">
    <source>
        <dbReference type="Pfam" id="PF22451"/>
    </source>
</evidence>
<comment type="similarity">
    <text evidence="3">Belongs to the Ahb/Nir family.</text>
</comment>
<dbReference type="Pfam" id="PF17805">
    <property type="entry name" value="AsnC_trans_reg2"/>
    <property type="match status" value="1"/>
</dbReference>
<evidence type="ECO:0000313" key="9">
    <source>
        <dbReference type="Proteomes" id="UP000001225"/>
    </source>
</evidence>
<accession>A9I7G3</accession>
<keyword evidence="1" id="KW-0456">Lyase</keyword>
<dbReference type="Pfam" id="PF22451">
    <property type="entry name" value="NirdL-like_HTH"/>
    <property type="match status" value="1"/>
</dbReference>
<protein>
    <recommendedName>
        <fullName evidence="4">siroheme decarboxylase</fullName>
        <ecNumber evidence="4">4.1.1.111</ecNumber>
    </recommendedName>
</protein>
<dbReference type="Proteomes" id="UP000001225">
    <property type="component" value="Chromosome"/>
</dbReference>
<keyword evidence="9" id="KW-1185">Reference proteome</keyword>
<dbReference type="STRING" id="94624.Bpet4060"/>
<dbReference type="eggNOG" id="COG1522">
    <property type="taxonomic scope" value="Bacteria"/>
</dbReference>
<dbReference type="InterPro" id="IPR040523">
    <property type="entry name" value="AsnC_trans_reg2"/>
</dbReference>
<dbReference type="KEGG" id="bpt:Bpet4060"/>
<dbReference type="Gene3D" id="3.30.70.3460">
    <property type="match status" value="1"/>
</dbReference>
<evidence type="ECO:0000256" key="4">
    <source>
        <dbReference type="ARBA" id="ARBA00023471"/>
    </source>
</evidence>
<dbReference type="PANTHER" id="PTHR43413">
    <property type="entry name" value="TRANSCRIPTIONAL REGULATOR, ASNC FAMILY"/>
    <property type="match status" value="1"/>
</dbReference>
<dbReference type="InterPro" id="IPR053953">
    <property type="entry name" value="NirdL-like_HTH"/>
</dbReference>
<evidence type="ECO:0000256" key="3">
    <source>
        <dbReference type="ARBA" id="ARBA00023457"/>
    </source>
</evidence>
<name>A9I7G3_BORPD</name>
<evidence type="ECO:0000259" key="6">
    <source>
        <dbReference type="Pfam" id="PF17805"/>
    </source>
</evidence>
<comment type="catalytic activity">
    <reaction evidence="5">
        <text>siroheme + 2 H(+) = 12,18-didecarboxysiroheme + 2 CO2</text>
        <dbReference type="Rhea" id="RHEA:19093"/>
        <dbReference type="ChEBI" id="CHEBI:15378"/>
        <dbReference type="ChEBI" id="CHEBI:16526"/>
        <dbReference type="ChEBI" id="CHEBI:60052"/>
        <dbReference type="ChEBI" id="CHEBI:140497"/>
        <dbReference type="EC" id="4.1.1.111"/>
    </reaction>
</comment>
<sequence>MTRVPSLAPSQALQLRRLLETGLPLTARPYQQLAAEISATEDAVLDQMRQWNDDGLFRRIGLVLNHRALGFRANAMLVIDVPDHLVDQAGQQLGHAPGVNLCYQRPRRLPHWPYNLFCMVHGQQRTDVRQQVGQLLRQAGLNHLPHRLLFSARAFKQGGGRYVLEGSHG</sequence>
<feature type="domain" description="Siroheme decarboxylase AsnC-like ligand binding" evidence="6">
    <location>
        <begin position="69"/>
        <end position="156"/>
    </location>
</feature>
<dbReference type="PANTHER" id="PTHR43413:SF1">
    <property type="entry name" value="SIROHEME DECARBOXYLASE NIRL SUBUNIT"/>
    <property type="match status" value="1"/>
</dbReference>
<evidence type="ECO:0000256" key="1">
    <source>
        <dbReference type="ARBA" id="ARBA00023239"/>
    </source>
</evidence>
<dbReference type="AlphaFoldDB" id="A9I7G3"/>
<evidence type="ECO:0000256" key="5">
    <source>
        <dbReference type="ARBA" id="ARBA00048470"/>
    </source>
</evidence>
<dbReference type="InterPro" id="IPR050684">
    <property type="entry name" value="HTH-Siroheme_Decarb"/>
</dbReference>
<gene>
    <name evidence="8" type="primary">nirL</name>
    <name evidence="8" type="ordered locus">Bpet4060</name>
</gene>
<evidence type="ECO:0000256" key="2">
    <source>
        <dbReference type="ARBA" id="ARBA00023444"/>
    </source>
</evidence>
<dbReference type="GO" id="GO:0016829">
    <property type="term" value="F:lyase activity"/>
    <property type="evidence" value="ECO:0007669"/>
    <property type="project" value="UniProtKB-KW"/>
</dbReference>
<proteinExistence type="inferred from homology"/>
<reference evidence="8 9" key="1">
    <citation type="journal article" date="2008" name="BMC Genomics">
        <title>The missing link: Bordetella petrii is endowed with both the metabolic versatility of environmental bacteria and virulence traits of pathogenic Bordetellae.</title>
        <authorList>
            <person name="Gross R."/>
            <person name="Guzman C.A."/>
            <person name="Sebaihia M."/>
            <person name="Martins Dos Santos V.A."/>
            <person name="Pieper D.H."/>
            <person name="Koebnik R."/>
            <person name="Lechner M."/>
            <person name="Bartels D."/>
            <person name="Buhrmester J."/>
            <person name="Choudhuri J.V."/>
            <person name="Ebensen T."/>
            <person name="Gaigalat L."/>
            <person name="Herrmann S."/>
            <person name="Khachane A.N."/>
            <person name="Larisch C."/>
            <person name="Link S."/>
            <person name="Linke B."/>
            <person name="Meyer F."/>
            <person name="Mormann S."/>
            <person name="Nakunst D."/>
            <person name="Rueckert C."/>
            <person name="Schneiker-Bekel S."/>
            <person name="Schulze K."/>
            <person name="Vorhoelter F.J."/>
            <person name="Yevsa T."/>
            <person name="Engle J.T."/>
            <person name="Goldman W.E."/>
            <person name="Puehler A."/>
            <person name="Goebel U.B."/>
            <person name="Goesmann A."/>
            <person name="Bloecker H."/>
            <person name="Kaiser O."/>
            <person name="Martinez-Arias R."/>
        </authorList>
    </citation>
    <scope>NUCLEOTIDE SEQUENCE [LARGE SCALE GENOMIC DNA]</scope>
    <source>
        <strain evidence="9">ATCC BAA-461 / DSM 12804 / CCUG 43448 / CIP 107267 / Se-1111R</strain>
    </source>
</reference>
<dbReference type="EMBL" id="AM902716">
    <property type="protein sequence ID" value="CAP44408.1"/>
    <property type="molecule type" value="Genomic_DNA"/>
</dbReference>
<organism evidence="8 9">
    <name type="scientific">Bordetella petrii (strain ATCC BAA-461 / DSM 12804 / CCUG 43448 / CIP 107267 / Se-1111R)</name>
    <dbReference type="NCBI Taxonomy" id="340100"/>
    <lineage>
        <taxon>Bacteria</taxon>
        <taxon>Pseudomonadati</taxon>
        <taxon>Pseudomonadota</taxon>
        <taxon>Betaproteobacteria</taxon>
        <taxon>Burkholderiales</taxon>
        <taxon>Alcaligenaceae</taxon>
        <taxon>Bordetella</taxon>
    </lineage>
</organism>
<evidence type="ECO:0000313" key="8">
    <source>
        <dbReference type="EMBL" id="CAP44408.1"/>
    </source>
</evidence>
<comment type="pathway">
    <text evidence="2">Porphyrin-containing compound metabolism.</text>
</comment>